<reference evidence="1" key="1">
    <citation type="journal article" date="2014" name="Front. Microbiol.">
        <title>High frequency of phylogenetically diverse reductive dehalogenase-homologous genes in deep subseafloor sedimentary metagenomes.</title>
        <authorList>
            <person name="Kawai M."/>
            <person name="Futagami T."/>
            <person name="Toyoda A."/>
            <person name="Takaki Y."/>
            <person name="Nishi S."/>
            <person name="Hori S."/>
            <person name="Arai W."/>
            <person name="Tsubouchi T."/>
            <person name="Morono Y."/>
            <person name="Uchiyama I."/>
            <person name="Ito T."/>
            <person name="Fujiyama A."/>
            <person name="Inagaki F."/>
            <person name="Takami H."/>
        </authorList>
    </citation>
    <scope>NUCLEOTIDE SEQUENCE</scope>
    <source>
        <strain evidence="1">Expedition CK06-06</strain>
    </source>
</reference>
<feature type="non-terminal residue" evidence="1">
    <location>
        <position position="1"/>
    </location>
</feature>
<evidence type="ECO:0000313" key="1">
    <source>
        <dbReference type="EMBL" id="GAG16404.1"/>
    </source>
</evidence>
<protein>
    <submittedName>
        <fullName evidence="1">Uncharacterized protein</fullName>
    </submittedName>
</protein>
<comment type="caution">
    <text evidence="1">The sequence shown here is derived from an EMBL/GenBank/DDBJ whole genome shotgun (WGS) entry which is preliminary data.</text>
</comment>
<proteinExistence type="predicted"/>
<name>X0VDZ9_9ZZZZ</name>
<accession>X0VDZ9</accession>
<organism evidence="1">
    <name type="scientific">marine sediment metagenome</name>
    <dbReference type="NCBI Taxonomy" id="412755"/>
    <lineage>
        <taxon>unclassified sequences</taxon>
        <taxon>metagenomes</taxon>
        <taxon>ecological metagenomes</taxon>
    </lineage>
</organism>
<dbReference type="AlphaFoldDB" id="X0VDZ9"/>
<sequence length="70" mass="8436">TTNAGYDSKFFLITFDDGETFEYFFEKLRKEFNSTKKTIRKKVDSMRLHVLELDRAMEEKIPSYKKQKES</sequence>
<dbReference type="EMBL" id="BARS01039208">
    <property type="protein sequence ID" value="GAG16404.1"/>
    <property type="molecule type" value="Genomic_DNA"/>
</dbReference>
<gene>
    <name evidence="1" type="ORF">S01H1_59908</name>
</gene>